<sequence length="247" mass="25870">MRKPVVLLALVALIAGCSDDPPKEDIPIDQVVVPTTASAVPTTASAVPTTSAAPADFAPKVSEGALRTKAIPPSALLGSDWKGPAKLSKGFPAIDRYVQNCSQSSTLKSRHESLKPPTGAYGFYDNVDENTSLNQVSTAAGVDTIARASAFLDFLRTVPQACPTGKALDKFPYRLTAEDGTGGDEELRLRMSITLPGPGEPLVIDMGYVRTGGLVISFYGESRQVDEYLPIATEFATGNLAGTVAGV</sequence>
<keyword evidence="2" id="KW-1185">Reference proteome</keyword>
<evidence type="ECO:0008006" key="3">
    <source>
        <dbReference type="Google" id="ProtNLM"/>
    </source>
</evidence>
<proteinExistence type="predicted"/>
<evidence type="ECO:0000313" key="1">
    <source>
        <dbReference type="EMBL" id="GIE06547.1"/>
    </source>
</evidence>
<dbReference type="PROSITE" id="PS51257">
    <property type="entry name" value="PROKAR_LIPOPROTEIN"/>
    <property type="match status" value="1"/>
</dbReference>
<protein>
    <recommendedName>
        <fullName evidence="3">Sensor domain-containing protein</fullName>
    </recommendedName>
</protein>
<name>A0ABQ3Z9Q1_9ACTN</name>
<dbReference type="Proteomes" id="UP000637628">
    <property type="component" value="Unassembled WGS sequence"/>
</dbReference>
<comment type="caution">
    <text evidence="1">The sequence shown here is derived from an EMBL/GenBank/DDBJ whole genome shotgun (WGS) entry which is preliminary data.</text>
</comment>
<dbReference type="EMBL" id="BOML01000064">
    <property type="protein sequence ID" value="GIE06547.1"/>
    <property type="molecule type" value="Genomic_DNA"/>
</dbReference>
<accession>A0ABQ3Z9Q1</accession>
<evidence type="ECO:0000313" key="2">
    <source>
        <dbReference type="Proteomes" id="UP000637628"/>
    </source>
</evidence>
<organism evidence="1 2">
    <name type="scientific">Paractinoplanes durhamensis</name>
    <dbReference type="NCBI Taxonomy" id="113563"/>
    <lineage>
        <taxon>Bacteria</taxon>
        <taxon>Bacillati</taxon>
        <taxon>Actinomycetota</taxon>
        <taxon>Actinomycetes</taxon>
        <taxon>Micromonosporales</taxon>
        <taxon>Micromonosporaceae</taxon>
        <taxon>Paractinoplanes</taxon>
    </lineage>
</organism>
<reference evidence="1 2" key="1">
    <citation type="submission" date="2021-01" db="EMBL/GenBank/DDBJ databases">
        <title>Whole genome shotgun sequence of Actinoplanes durhamensis NBRC 14914.</title>
        <authorList>
            <person name="Komaki H."/>
            <person name="Tamura T."/>
        </authorList>
    </citation>
    <scope>NUCLEOTIDE SEQUENCE [LARGE SCALE GENOMIC DNA]</scope>
    <source>
        <strain evidence="1 2">NBRC 14914</strain>
    </source>
</reference>
<gene>
    <name evidence="1" type="ORF">Adu01nite_78970</name>
</gene>
<dbReference type="RefSeq" id="WP_203734399.1">
    <property type="nucleotide sequence ID" value="NZ_BAAATX010000020.1"/>
</dbReference>